<reference evidence="4 5" key="1">
    <citation type="journal article" date="2013" name="Genome Announc.">
        <title>Draft Genome Sequence of the Lignocellulose Decomposer Thermobifida fusca Strain TM51.</title>
        <authorList>
            <person name="Toth A."/>
            <person name="Barna T."/>
            <person name="Nagy I."/>
            <person name="Horvath B."/>
            <person name="Nagy I."/>
            <person name="Tancsics A."/>
            <person name="Kriszt B."/>
            <person name="Baka E."/>
            <person name="Fekete C."/>
            <person name="Kukolya J."/>
        </authorList>
    </citation>
    <scope>NUCLEOTIDE SEQUENCE [LARGE SCALE GENOMIC DNA]</scope>
    <source>
        <strain evidence="4 5">TM51</strain>
    </source>
</reference>
<name>A0A9P2WRM6_THEFU</name>
<comment type="caution">
    <text evidence="4">The sequence shown here is derived from an EMBL/GenBank/DDBJ whole genome shotgun (WGS) entry which is preliminary data.</text>
</comment>
<dbReference type="CDD" id="cd02440">
    <property type="entry name" value="AdoMet_MTases"/>
    <property type="match status" value="1"/>
</dbReference>
<feature type="region of interest" description="Disordered" evidence="2">
    <location>
        <begin position="1"/>
        <end position="20"/>
    </location>
</feature>
<dbReference type="Pfam" id="PF08241">
    <property type="entry name" value="Methyltransf_11"/>
    <property type="match status" value="1"/>
</dbReference>
<dbReference type="EMBL" id="AOSG01000016">
    <property type="protein sequence ID" value="EOR72345.1"/>
    <property type="molecule type" value="Genomic_DNA"/>
</dbReference>
<accession>A0A9P2WRM6</accession>
<keyword evidence="5" id="KW-1185">Reference proteome</keyword>
<dbReference type="PANTHER" id="PTHR44068:SF11">
    <property type="entry name" value="GERANYL DIPHOSPHATE 2-C-METHYLTRANSFERASE"/>
    <property type="match status" value="1"/>
</dbReference>
<dbReference type="Proteomes" id="UP000014184">
    <property type="component" value="Unassembled WGS sequence"/>
</dbReference>
<dbReference type="AlphaFoldDB" id="A0A9P2WRM6"/>
<gene>
    <name evidence="4" type="ORF">TM51_03223</name>
</gene>
<evidence type="ECO:0000313" key="4">
    <source>
        <dbReference type="EMBL" id="EOR72345.1"/>
    </source>
</evidence>
<sequence>MAHRGGEHGPPLRRRARRCAARPGRPLRRGLVAGAGERTPDACDAEHRRYTNPKEPSLITIDFTLFPVGPGHRVLDLGCGGGRHAFEVYRRGADVVAFDQNAEDLAAVSAMFAAMRAEGEAPAEATAETVRGDALAMPFDDNTFDRVIAAEIMEHIPHDTTAMAEMYRVLRPGGIAVVTVPSWFPERICWALSEEYHTVEGGHIRIYTRAELEAKLKATGFIIGPHHHAHALHSPYWWLKCAVGTTNDSHPLVRAYHNLLVWDMLKAPRITRVTERLLNPLIGKSVVVYLRKPRNDGDTG</sequence>
<dbReference type="InterPro" id="IPR050447">
    <property type="entry name" value="Erg6_SMT_methyltransf"/>
</dbReference>
<evidence type="ECO:0000256" key="1">
    <source>
        <dbReference type="ARBA" id="ARBA00022679"/>
    </source>
</evidence>
<dbReference type="InterPro" id="IPR029063">
    <property type="entry name" value="SAM-dependent_MTases_sf"/>
</dbReference>
<keyword evidence="1" id="KW-0808">Transferase</keyword>
<evidence type="ECO:0000313" key="5">
    <source>
        <dbReference type="Proteomes" id="UP000014184"/>
    </source>
</evidence>
<feature type="compositionally biased region" description="Basic residues" evidence="2">
    <location>
        <begin position="11"/>
        <end position="20"/>
    </location>
</feature>
<dbReference type="InterPro" id="IPR013216">
    <property type="entry name" value="Methyltransf_11"/>
</dbReference>
<proteinExistence type="predicted"/>
<dbReference type="PANTHER" id="PTHR44068">
    <property type="entry name" value="ZGC:194242"/>
    <property type="match status" value="1"/>
</dbReference>
<organism evidence="4 5">
    <name type="scientific">Thermobifida fusca TM51</name>
    <dbReference type="NCBI Taxonomy" id="1169414"/>
    <lineage>
        <taxon>Bacteria</taxon>
        <taxon>Bacillati</taxon>
        <taxon>Actinomycetota</taxon>
        <taxon>Actinomycetes</taxon>
        <taxon>Streptosporangiales</taxon>
        <taxon>Nocardiopsidaceae</taxon>
        <taxon>Thermobifida</taxon>
    </lineage>
</organism>
<feature type="domain" description="Methyltransferase type 11" evidence="3">
    <location>
        <begin position="75"/>
        <end position="177"/>
    </location>
</feature>
<evidence type="ECO:0000256" key="2">
    <source>
        <dbReference type="SAM" id="MobiDB-lite"/>
    </source>
</evidence>
<dbReference type="GO" id="GO:0008757">
    <property type="term" value="F:S-adenosylmethionine-dependent methyltransferase activity"/>
    <property type="evidence" value="ECO:0007669"/>
    <property type="project" value="InterPro"/>
</dbReference>
<evidence type="ECO:0000259" key="3">
    <source>
        <dbReference type="Pfam" id="PF08241"/>
    </source>
</evidence>
<dbReference type="Gene3D" id="3.40.50.150">
    <property type="entry name" value="Vaccinia Virus protein VP39"/>
    <property type="match status" value="1"/>
</dbReference>
<protein>
    <recommendedName>
        <fullName evidence="3">Methyltransferase type 11 domain-containing protein</fullName>
    </recommendedName>
</protein>
<dbReference type="SUPFAM" id="SSF53335">
    <property type="entry name" value="S-adenosyl-L-methionine-dependent methyltransferases"/>
    <property type="match status" value="1"/>
</dbReference>